<feature type="domain" description="TRASH" evidence="2">
    <location>
        <begin position="45"/>
        <end position="82"/>
    </location>
</feature>
<dbReference type="InterPro" id="IPR007029">
    <property type="entry name" value="YHS_dom"/>
</dbReference>
<sequence length="92" mass="10504">MMEGLSGVLFLVVFLYVMMRFGCGSHINHDRDKSSEKNTEPSHMDPVCGSRLSPDEGYGKMHKGHLTRFCSKACLEKFEADPELYFLQEDKL</sequence>
<evidence type="ECO:0000313" key="3">
    <source>
        <dbReference type="EMBL" id="VAW72352.1"/>
    </source>
</evidence>
<dbReference type="EMBL" id="UOFL01000036">
    <property type="protein sequence ID" value="VAW72352.1"/>
    <property type="molecule type" value="Genomic_DNA"/>
</dbReference>
<proteinExistence type="predicted"/>
<reference evidence="3" key="1">
    <citation type="submission" date="2018-06" db="EMBL/GenBank/DDBJ databases">
        <authorList>
            <person name="Zhirakovskaya E."/>
        </authorList>
    </citation>
    <scope>NUCLEOTIDE SEQUENCE</scope>
</reference>
<name>A0A3B0YAL3_9ZZZZ</name>
<protein>
    <recommendedName>
        <fullName evidence="2">TRASH domain-containing protein</fullName>
    </recommendedName>
</protein>
<dbReference type="GO" id="GO:0016491">
    <property type="term" value="F:oxidoreductase activity"/>
    <property type="evidence" value="ECO:0007669"/>
    <property type="project" value="InterPro"/>
</dbReference>
<dbReference type="Pfam" id="PF04945">
    <property type="entry name" value="YHS"/>
    <property type="match status" value="1"/>
</dbReference>
<accession>A0A3B0YAL3</accession>
<dbReference type="InterPro" id="IPR012348">
    <property type="entry name" value="RNR-like"/>
</dbReference>
<dbReference type="AlphaFoldDB" id="A0A3B0YAL3"/>
<dbReference type="Gene3D" id="1.10.620.20">
    <property type="entry name" value="Ribonucleotide Reductase, subunit A"/>
    <property type="match status" value="1"/>
</dbReference>
<feature type="compositionally biased region" description="Basic and acidic residues" evidence="1">
    <location>
        <begin position="27"/>
        <end position="43"/>
    </location>
</feature>
<evidence type="ECO:0000256" key="1">
    <source>
        <dbReference type="SAM" id="MobiDB-lite"/>
    </source>
</evidence>
<dbReference type="SMART" id="SM00746">
    <property type="entry name" value="TRASH"/>
    <property type="match status" value="1"/>
</dbReference>
<organism evidence="3">
    <name type="scientific">hydrothermal vent metagenome</name>
    <dbReference type="NCBI Taxonomy" id="652676"/>
    <lineage>
        <taxon>unclassified sequences</taxon>
        <taxon>metagenomes</taxon>
        <taxon>ecological metagenomes</taxon>
    </lineage>
</organism>
<feature type="region of interest" description="Disordered" evidence="1">
    <location>
        <begin position="27"/>
        <end position="48"/>
    </location>
</feature>
<evidence type="ECO:0000259" key="2">
    <source>
        <dbReference type="SMART" id="SM00746"/>
    </source>
</evidence>
<gene>
    <name evidence="3" type="ORF">MNBD_GAMMA12-1742</name>
</gene>
<dbReference type="InterPro" id="IPR011017">
    <property type="entry name" value="TRASH_dom"/>
</dbReference>